<evidence type="ECO:0000313" key="16">
    <source>
        <dbReference type="Proteomes" id="UP001595898"/>
    </source>
</evidence>
<comment type="function">
    <text evidence="12">Catalyzes the NADPH-dependent reduction of ketopantoate into pantoic acid.</text>
</comment>
<dbReference type="EC" id="1.1.1.169" evidence="3 12"/>
<protein>
    <recommendedName>
        <fullName evidence="4 12">2-dehydropantoate 2-reductase</fullName>
        <ecNumber evidence="3 12">1.1.1.169</ecNumber>
    </recommendedName>
    <alternativeName>
        <fullName evidence="8 12">Ketopantoate reductase</fullName>
    </alternativeName>
</protein>
<feature type="domain" description="Ketopantoate reductase C-terminal" evidence="14">
    <location>
        <begin position="173"/>
        <end position="291"/>
    </location>
</feature>
<dbReference type="RefSeq" id="WP_250139065.1">
    <property type="nucleotide sequence ID" value="NZ_JALIQP010000001.1"/>
</dbReference>
<keyword evidence="5 12" id="KW-0521">NADP</keyword>
<dbReference type="NCBIfam" id="TIGR00745">
    <property type="entry name" value="apbA_panE"/>
    <property type="match status" value="1"/>
</dbReference>
<dbReference type="InterPro" id="IPR036291">
    <property type="entry name" value="NAD(P)-bd_dom_sf"/>
</dbReference>
<dbReference type="Proteomes" id="UP001595898">
    <property type="component" value="Unassembled WGS sequence"/>
</dbReference>
<evidence type="ECO:0000256" key="2">
    <source>
        <dbReference type="ARBA" id="ARBA00007870"/>
    </source>
</evidence>
<dbReference type="EMBL" id="JBHSFA010000002">
    <property type="protein sequence ID" value="MFC4540908.1"/>
    <property type="molecule type" value="Genomic_DNA"/>
</dbReference>
<sequence>MNIVVFGAGSLGSLVGGALAREHDVTLVARDPHASAVRESGLRLTGQFDDRVRPEATTDGRSLDADLAVVTVKSFDTPVAAETLSTGSFDAVLSLQNGMGNEAILADRLDNPILAGTASYGAVLQEPGVVECTGLGAIVLGTREGGGSQIADRVGEAVDRAGLETTVAEDMPRRLWEKLAVNAGINAVTALTRTENGAVLDADANDLARAAARETARVARADDVRLSNRAALAAMENVAAATAANTSSMHQDVRADRRTEIGAINGYVVDRAAELGIEVPTNRALTALVRTWERGRGIRSETGGFGSRKP</sequence>
<comment type="function">
    <text evidence="11">Catalyzes the NAD(P)H-dependent reduction of ketopantoate into pantoic acid.</text>
</comment>
<evidence type="ECO:0000256" key="9">
    <source>
        <dbReference type="ARBA" id="ARBA00047506"/>
    </source>
</evidence>
<dbReference type="InterPro" id="IPR050838">
    <property type="entry name" value="Ketopantoate_reductase"/>
</dbReference>
<proteinExistence type="inferred from homology"/>
<comment type="caution">
    <text evidence="15">The sequence shown here is derived from an EMBL/GenBank/DDBJ whole genome shotgun (WGS) entry which is preliminary data.</text>
</comment>
<feature type="domain" description="Ketopantoate reductase N-terminal" evidence="13">
    <location>
        <begin position="3"/>
        <end position="143"/>
    </location>
</feature>
<dbReference type="SUPFAM" id="SSF51735">
    <property type="entry name" value="NAD(P)-binding Rossmann-fold domains"/>
    <property type="match status" value="1"/>
</dbReference>
<evidence type="ECO:0000256" key="10">
    <source>
        <dbReference type="ARBA" id="ARBA00048196"/>
    </source>
</evidence>
<dbReference type="InterPro" id="IPR008927">
    <property type="entry name" value="6-PGluconate_DH-like_C_sf"/>
</dbReference>
<evidence type="ECO:0000313" key="15">
    <source>
        <dbReference type="EMBL" id="MFC4540908.1"/>
    </source>
</evidence>
<gene>
    <name evidence="15" type="ORF">ACFO5R_03065</name>
</gene>
<dbReference type="Gene3D" id="1.10.1040.10">
    <property type="entry name" value="N-(1-d-carboxylethyl)-l-norvaline Dehydrogenase, domain 2"/>
    <property type="match status" value="1"/>
</dbReference>
<dbReference type="GO" id="GO:0015937">
    <property type="term" value="P:coenzyme A biosynthetic process"/>
    <property type="evidence" value="ECO:0007669"/>
    <property type="project" value="UniProtKB-KW"/>
</dbReference>
<comment type="similarity">
    <text evidence="2 12">Belongs to the ketopantoate reductase family.</text>
</comment>
<dbReference type="PANTHER" id="PTHR43765">
    <property type="entry name" value="2-DEHYDROPANTOATE 2-REDUCTASE-RELATED"/>
    <property type="match status" value="1"/>
</dbReference>
<keyword evidence="7 12" id="KW-0560">Oxidoreductase</keyword>
<comment type="pathway">
    <text evidence="1 12">Cofactor biosynthesis; coenzyme A biosynthesis.</text>
</comment>
<evidence type="ECO:0000256" key="3">
    <source>
        <dbReference type="ARBA" id="ARBA00013014"/>
    </source>
</evidence>
<comment type="catalytic activity">
    <reaction evidence="9">
        <text>(R)-pantoate + NADP(+) = 2-dehydropantoate + NADPH + H(+)</text>
        <dbReference type="Rhea" id="RHEA:16233"/>
        <dbReference type="ChEBI" id="CHEBI:11561"/>
        <dbReference type="ChEBI" id="CHEBI:15378"/>
        <dbReference type="ChEBI" id="CHEBI:15980"/>
        <dbReference type="ChEBI" id="CHEBI:57783"/>
        <dbReference type="ChEBI" id="CHEBI:58349"/>
        <dbReference type="EC" id="1.1.1.169"/>
    </reaction>
    <physiologicalReaction direction="right-to-left" evidence="9">
        <dbReference type="Rhea" id="RHEA:16235"/>
    </physiologicalReaction>
</comment>
<organism evidence="15 16">
    <name type="scientific">Halosolutus amylolyticus</name>
    <dbReference type="NCBI Taxonomy" id="2932267"/>
    <lineage>
        <taxon>Archaea</taxon>
        <taxon>Methanobacteriati</taxon>
        <taxon>Methanobacteriota</taxon>
        <taxon>Stenosarchaea group</taxon>
        <taxon>Halobacteria</taxon>
        <taxon>Halobacteriales</taxon>
        <taxon>Natrialbaceae</taxon>
        <taxon>Halosolutus</taxon>
    </lineage>
</organism>
<evidence type="ECO:0000256" key="4">
    <source>
        <dbReference type="ARBA" id="ARBA00019465"/>
    </source>
</evidence>
<dbReference type="InterPro" id="IPR013332">
    <property type="entry name" value="KPR_N"/>
</dbReference>
<evidence type="ECO:0000256" key="8">
    <source>
        <dbReference type="ARBA" id="ARBA00032024"/>
    </source>
</evidence>
<evidence type="ECO:0000256" key="6">
    <source>
        <dbReference type="ARBA" id="ARBA00022993"/>
    </source>
</evidence>
<keyword evidence="16" id="KW-1185">Reference proteome</keyword>
<evidence type="ECO:0000256" key="12">
    <source>
        <dbReference type="RuleBase" id="RU362068"/>
    </source>
</evidence>
<dbReference type="InterPro" id="IPR013328">
    <property type="entry name" value="6PGD_dom2"/>
</dbReference>
<dbReference type="Pfam" id="PF02558">
    <property type="entry name" value="ApbA"/>
    <property type="match status" value="1"/>
</dbReference>
<evidence type="ECO:0000256" key="11">
    <source>
        <dbReference type="ARBA" id="ARBA00056765"/>
    </source>
</evidence>
<dbReference type="Pfam" id="PF08546">
    <property type="entry name" value="ApbA_C"/>
    <property type="match status" value="1"/>
</dbReference>
<dbReference type="SUPFAM" id="SSF48179">
    <property type="entry name" value="6-phosphogluconate dehydrogenase C-terminal domain-like"/>
    <property type="match status" value="1"/>
</dbReference>
<evidence type="ECO:0000256" key="7">
    <source>
        <dbReference type="ARBA" id="ARBA00023002"/>
    </source>
</evidence>
<evidence type="ECO:0000256" key="1">
    <source>
        <dbReference type="ARBA" id="ARBA00004724"/>
    </source>
</evidence>
<evidence type="ECO:0000259" key="13">
    <source>
        <dbReference type="Pfam" id="PF02558"/>
    </source>
</evidence>
<dbReference type="GO" id="GO:0008677">
    <property type="term" value="F:2-dehydropantoate 2-reductase activity"/>
    <property type="evidence" value="ECO:0007669"/>
    <property type="project" value="UniProtKB-EC"/>
</dbReference>
<keyword evidence="6 12" id="KW-0173">Coenzyme A biosynthesis</keyword>
<reference evidence="15 16" key="1">
    <citation type="journal article" date="2019" name="Int. J. Syst. Evol. Microbiol.">
        <title>The Global Catalogue of Microorganisms (GCM) 10K type strain sequencing project: providing services to taxonomists for standard genome sequencing and annotation.</title>
        <authorList>
            <consortium name="The Broad Institute Genomics Platform"/>
            <consortium name="The Broad Institute Genome Sequencing Center for Infectious Disease"/>
            <person name="Wu L."/>
            <person name="Ma J."/>
        </authorList>
    </citation>
    <scope>NUCLEOTIDE SEQUENCE [LARGE SCALE GENOMIC DNA]</scope>
    <source>
        <strain evidence="15 16">WLHS5</strain>
    </source>
</reference>
<name>A0ABD5PKM5_9EURY</name>
<comment type="catalytic activity">
    <reaction evidence="10">
        <text>(R)-pantoate + NAD(+) = 2-dehydropantoate + NADH + H(+)</text>
        <dbReference type="Rhea" id="RHEA:61292"/>
        <dbReference type="ChEBI" id="CHEBI:11561"/>
        <dbReference type="ChEBI" id="CHEBI:15378"/>
        <dbReference type="ChEBI" id="CHEBI:15980"/>
        <dbReference type="ChEBI" id="CHEBI:57540"/>
        <dbReference type="ChEBI" id="CHEBI:57945"/>
    </reaction>
    <physiologicalReaction direction="right-to-left" evidence="10">
        <dbReference type="Rhea" id="RHEA:61294"/>
    </physiologicalReaction>
</comment>
<dbReference type="PANTHER" id="PTHR43765:SF2">
    <property type="entry name" value="2-DEHYDROPANTOATE 2-REDUCTASE"/>
    <property type="match status" value="1"/>
</dbReference>
<dbReference type="AlphaFoldDB" id="A0ABD5PKM5"/>
<dbReference type="InterPro" id="IPR003710">
    <property type="entry name" value="ApbA"/>
</dbReference>
<accession>A0ABD5PKM5</accession>
<dbReference type="FunFam" id="1.10.1040.10:FF:000017">
    <property type="entry name" value="2-dehydropantoate 2-reductase"/>
    <property type="match status" value="1"/>
</dbReference>
<evidence type="ECO:0000256" key="5">
    <source>
        <dbReference type="ARBA" id="ARBA00022857"/>
    </source>
</evidence>
<evidence type="ECO:0000259" key="14">
    <source>
        <dbReference type="Pfam" id="PF08546"/>
    </source>
</evidence>
<dbReference type="InterPro" id="IPR013752">
    <property type="entry name" value="KPA_reductase"/>
</dbReference>
<dbReference type="Gene3D" id="3.40.50.720">
    <property type="entry name" value="NAD(P)-binding Rossmann-like Domain"/>
    <property type="match status" value="1"/>
</dbReference>